<dbReference type="Proteomes" id="UP000193685">
    <property type="component" value="Unassembled WGS sequence"/>
</dbReference>
<evidence type="ECO:0000313" key="3">
    <source>
        <dbReference type="Proteomes" id="UP000193685"/>
    </source>
</evidence>
<accession>A0A1Y2FF14</accession>
<dbReference type="Pfam" id="PF13668">
    <property type="entry name" value="Ferritin_2"/>
    <property type="match status" value="1"/>
</dbReference>
<dbReference type="GeneID" id="63785876"/>
<evidence type="ECO:0000256" key="1">
    <source>
        <dbReference type="SAM" id="SignalP"/>
    </source>
</evidence>
<dbReference type="OrthoDB" id="1001765at2759"/>
<dbReference type="PANTHER" id="PTHR38705">
    <property type="entry name" value="PROTEIN RDS1"/>
    <property type="match status" value="1"/>
</dbReference>
<dbReference type="PANTHER" id="PTHR38705:SF1">
    <property type="entry name" value="PROTEIN RDS1"/>
    <property type="match status" value="1"/>
</dbReference>
<reference evidence="2 3" key="1">
    <citation type="submission" date="2016-07" db="EMBL/GenBank/DDBJ databases">
        <title>Pervasive Adenine N6-methylation of Active Genes in Fungi.</title>
        <authorList>
            <consortium name="DOE Joint Genome Institute"/>
            <person name="Mondo S.J."/>
            <person name="Dannebaum R.O."/>
            <person name="Kuo R.C."/>
            <person name="Labutti K."/>
            <person name="Haridas S."/>
            <person name="Kuo A."/>
            <person name="Salamov A."/>
            <person name="Ahrendt S.R."/>
            <person name="Lipzen A."/>
            <person name="Sullivan W."/>
            <person name="Andreopoulos W.B."/>
            <person name="Clum A."/>
            <person name="Lindquist E."/>
            <person name="Daum C."/>
            <person name="Ramamoorthy G.K."/>
            <person name="Gryganskyi A."/>
            <person name="Culley D."/>
            <person name="Magnuson J.K."/>
            <person name="James T.Y."/>
            <person name="O'Malley M.A."/>
            <person name="Stajich J.E."/>
            <person name="Spatafora J.W."/>
            <person name="Visel A."/>
            <person name="Grigoriev I.V."/>
        </authorList>
    </citation>
    <scope>NUCLEOTIDE SEQUENCE [LARGE SCALE GENOMIC DNA]</scope>
    <source>
        <strain evidence="2 3">12-1054</strain>
    </source>
</reference>
<dbReference type="STRING" id="56484.A0A1Y2FF14"/>
<gene>
    <name evidence="2" type="ORF">BCR37DRAFT_379517</name>
</gene>
<dbReference type="InterPro" id="IPR039254">
    <property type="entry name" value="Rds1"/>
</dbReference>
<dbReference type="OMA" id="ACEYKFP"/>
<dbReference type="EMBL" id="MCFI01000009">
    <property type="protein sequence ID" value="ORY82523.1"/>
    <property type="molecule type" value="Genomic_DNA"/>
</dbReference>
<evidence type="ECO:0000313" key="2">
    <source>
        <dbReference type="EMBL" id="ORY82523.1"/>
    </source>
</evidence>
<proteinExistence type="predicted"/>
<comment type="caution">
    <text evidence="2">The sequence shown here is derived from an EMBL/GenBank/DDBJ whole genome shotgun (WGS) entry which is preliminary data.</text>
</comment>
<keyword evidence="3" id="KW-1185">Reference proteome</keyword>
<organism evidence="2 3">
    <name type="scientific">Protomyces lactucae-debilis</name>
    <dbReference type="NCBI Taxonomy" id="2754530"/>
    <lineage>
        <taxon>Eukaryota</taxon>
        <taxon>Fungi</taxon>
        <taxon>Dikarya</taxon>
        <taxon>Ascomycota</taxon>
        <taxon>Taphrinomycotina</taxon>
        <taxon>Taphrinomycetes</taxon>
        <taxon>Taphrinales</taxon>
        <taxon>Protomycetaceae</taxon>
        <taxon>Protomyces</taxon>
    </lineage>
</organism>
<feature type="signal peptide" evidence="1">
    <location>
        <begin position="1"/>
        <end position="16"/>
    </location>
</feature>
<sequence>MRFSLATLFSLAAATAVDKRQSAINDGVVLNYALTLEHLENAFYRGGLAKFTQADFLAAGFSLNFYDNLKKIASDEATHVNFLTAALKSAGIAATGECMYNFGYKSVKDFVSLASVLEGVGVSAYIGAASFIDNSAYLTAAAAIVTVEARHSSFIRSNLGLRPFATPFDTPLDFNEVYSLASAFITSCPATNPALPVKAFPTLMVTAGVPASGLDVTNDYITFKANITLQPNTAYYLHFINGLTVTPVKAFVGANGILSANIPANVFGQVYVVATASTDVPNDSNILAGPAILEVLDCKC</sequence>
<dbReference type="RefSeq" id="XP_040725394.1">
    <property type="nucleotide sequence ID" value="XM_040869277.1"/>
</dbReference>
<keyword evidence="1" id="KW-0732">Signal</keyword>
<dbReference type="InterPro" id="IPR009078">
    <property type="entry name" value="Ferritin-like_SF"/>
</dbReference>
<protein>
    <submittedName>
        <fullName evidence="2">Ferritin-like domain-domain-containing protein</fullName>
    </submittedName>
</protein>
<dbReference type="AlphaFoldDB" id="A0A1Y2FF14"/>
<dbReference type="SUPFAM" id="SSF47240">
    <property type="entry name" value="Ferritin-like"/>
    <property type="match status" value="1"/>
</dbReference>
<name>A0A1Y2FF14_PROLT</name>
<feature type="chain" id="PRO_5013028247" evidence="1">
    <location>
        <begin position="17"/>
        <end position="300"/>
    </location>
</feature>